<proteinExistence type="predicted"/>
<dbReference type="HOGENOM" id="CLU_066974_0_0_1"/>
<protein>
    <submittedName>
        <fullName evidence="1">Uncharacterized protein</fullName>
    </submittedName>
</protein>
<sequence length="206" mass="23863">MDRRPKIRLVGKGTGGSELEGMLCVVLANRFEEELDIWKLDHGQWDRAYKVYLKGWPGYSLGANVVVPMAVDPKDGRILLNTGRKLGLYNPTKRVIEDLYCIDKLLPVKHTDEMHHIKHTKRSSHQLKCQHSVRKFRIWLSPLEHDRFFYEPPPALSWRNSSCSSDMSSSKELYPLDNEIMPLVPILYEDSLASYPLAIKPRCLFR</sequence>
<dbReference type="Gramene" id="LPERR07G13640.1">
    <property type="protein sequence ID" value="LPERR07G13640.1"/>
    <property type="gene ID" value="LPERR07G13640"/>
</dbReference>
<keyword evidence="2" id="KW-1185">Reference proteome</keyword>
<evidence type="ECO:0000313" key="2">
    <source>
        <dbReference type="Proteomes" id="UP000032180"/>
    </source>
</evidence>
<dbReference type="STRING" id="77586.A0A0D9WZG5"/>
<reference evidence="1" key="3">
    <citation type="submission" date="2015-04" db="UniProtKB">
        <authorList>
            <consortium name="EnsemblPlants"/>
        </authorList>
    </citation>
    <scope>IDENTIFICATION</scope>
</reference>
<name>A0A0D9WZG5_9ORYZ</name>
<reference evidence="2" key="2">
    <citation type="submission" date="2013-12" db="EMBL/GenBank/DDBJ databases">
        <authorList>
            <person name="Yu Y."/>
            <person name="Lee S."/>
            <person name="de Baynast K."/>
            <person name="Wissotski M."/>
            <person name="Liu L."/>
            <person name="Talag J."/>
            <person name="Goicoechea J."/>
            <person name="Angelova A."/>
            <person name="Jetty R."/>
            <person name="Kudrna D."/>
            <person name="Golser W."/>
            <person name="Rivera L."/>
            <person name="Zhang J."/>
            <person name="Wing R."/>
        </authorList>
    </citation>
    <scope>NUCLEOTIDE SEQUENCE</scope>
</reference>
<reference evidence="1 2" key="1">
    <citation type="submission" date="2012-08" db="EMBL/GenBank/DDBJ databases">
        <title>Oryza genome evolution.</title>
        <authorList>
            <person name="Wing R.A."/>
        </authorList>
    </citation>
    <scope>NUCLEOTIDE SEQUENCE</scope>
</reference>
<dbReference type="Proteomes" id="UP000032180">
    <property type="component" value="Chromosome 7"/>
</dbReference>
<dbReference type="EnsemblPlants" id="LPERR07G13640.1">
    <property type="protein sequence ID" value="LPERR07G13640.1"/>
    <property type="gene ID" value="LPERR07G13640"/>
</dbReference>
<accession>A0A0D9WZG5</accession>
<organism evidence="1 2">
    <name type="scientific">Leersia perrieri</name>
    <dbReference type="NCBI Taxonomy" id="77586"/>
    <lineage>
        <taxon>Eukaryota</taxon>
        <taxon>Viridiplantae</taxon>
        <taxon>Streptophyta</taxon>
        <taxon>Embryophyta</taxon>
        <taxon>Tracheophyta</taxon>
        <taxon>Spermatophyta</taxon>
        <taxon>Magnoliopsida</taxon>
        <taxon>Liliopsida</taxon>
        <taxon>Poales</taxon>
        <taxon>Poaceae</taxon>
        <taxon>BOP clade</taxon>
        <taxon>Oryzoideae</taxon>
        <taxon>Oryzeae</taxon>
        <taxon>Oryzinae</taxon>
        <taxon>Leersia</taxon>
    </lineage>
</organism>
<dbReference type="AlphaFoldDB" id="A0A0D9WZG5"/>
<evidence type="ECO:0000313" key="1">
    <source>
        <dbReference type="EnsemblPlants" id="LPERR07G13640.1"/>
    </source>
</evidence>
<dbReference type="eggNOG" id="ENOG502SQBG">
    <property type="taxonomic scope" value="Eukaryota"/>
</dbReference>